<keyword evidence="3" id="KW-1185">Reference proteome</keyword>
<dbReference type="AlphaFoldDB" id="A0AAE4MHQ1"/>
<gene>
    <name evidence="2" type="ORF">McpCs1_14260</name>
</gene>
<proteinExistence type="predicted"/>
<keyword evidence="1" id="KW-0472">Membrane</keyword>
<sequence length="109" mass="10557">MMKIPMPRALKQTSASLIKSGATSQTVRTSQSGSVGAKEAAVKITRSFGMPAAVGAGAGIGIAAAGAGTSSALGNIGKTGSKGVAGIIMIAGLALIAVYAVPKLMQAVK</sequence>
<dbReference type="EMBL" id="JAWDKB010000005">
    <property type="protein sequence ID" value="MDV0444038.1"/>
    <property type="molecule type" value="Genomic_DNA"/>
</dbReference>
<evidence type="ECO:0000313" key="2">
    <source>
        <dbReference type="EMBL" id="MDV0444038.1"/>
    </source>
</evidence>
<organism evidence="2 3">
    <name type="scientific">Methanorbis rubei</name>
    <dbReference type="NCBI Taxonomy" id="3028300"/>
    <lineage>
        <taxon>Archaea</taxon>
        <taxon>Methanobacteriati</taxon>
        <taxon>Methanobacteriota</taxon>
        <taxon>Stenosarchaea group</taxon>
        <taxon>Methanomicrobia</taxon>
        <taxon>Methanomicrobiales</taxon>
        <taxon>Methanocorpusculaceae</taxon>
        <taxon>Methanorbis</taxon>
    </lineage>
</organism>
<protein>
    <submittedName>
        <fullName evidence="2">Uncharacterized protein</fullName>
    </submittedName>
</protein>
<comment type="caution">
    <text evidence="2">The sequence shown here is derived from an EMBL/GenBank/DDBJ whole genome shotgun (WGS) entry which is preliminary data.</text>
</comment>
<evidence type="ECO:0000313" key="3">
    <source>
        <dbReference type="Proteomes" id="UP001283212"/>
    </source>
</evidence>
<reference evidence="2 3" key="1">
    <citation type="submission" date="2023-06" db="EMBL/GenBank/DDBJ databases">
        <title>Genome sequence of Methancorpusculaceae sp. Cs1.</title>
        <authorList>
            <person name="Protasov E."/>
            <person name="Platt K."/>
            <person name="Poehlein A."/>
            <person name="Daniel R."/>
            <person name="Brune A."/>
        </authorList>
    </citation>
    <scope>NUCLEOTIDE SEQUENCE [LARGE SCALE GENOMIC DNA]</scope>
    <source>
        <strain evidence="2 3">Cs1</strain>
    </source>
</reference>
<dbReference type="Proteomes" id="UP001283212">
    <property type="component" value="Unassembled WGS sequence"/>
</dbReference>
<dbReference type="RefSeq" id="WP_338096541.1">
    <property type="nucleotide sequence ID" value="NZ_JAWDKB010000005.1"/>
</dbReference>
<evidence type="ECO:0000256" key="1">
    <source>
        <dbReference type="SAM" id="Phobius"/>
    </source>
</evidence>
<feature type="transmembrane region" description="Helical" evidence="1">
    <location>
        <begin position="83"/>
        <end position="101"/>
    </location>
</feature>
<accession>A0AAE4MHQ1</accession>
<feature type="transmembrane region" description="Helical" evidence="1">
    <location>
        <begin position="48"/>
        <end position="71"/>
    </location>
</feature>
<name>A0AAE4MHQ1_9EURY</name>
<keyword evidence="1" id="KW-1133">Transmembrane helix</keyword>
<keyword evidence="1" id="KW-0812">Transmembrane</keyword>